<dbReference type="KEGG" id="fcz:IMF26_03750"/>
<dbReference type="GO" id="GO:0051536">
    <property type="term" value="F:iron-sulfur cluster binding"/>
    <property type="evidence" value="ECO:0007669"/>
    <property type="project" value="UniProtKB-KW"/>
</dbReference>
<dbReference type="Gene3D" id="3.20.20.70">
    <property type="entry name" value="Aldolase class I"/>
    <property type="match status" value="1"/>
</dbReference>
<evidence type="ECO:0000256" key="1">
    <source>
        <dbReference type="ARBA" id="ARBA00022691"/>
    </source>
</evidence>
<keyword evidence="2" id="KW-0479">Metal-binding</keyword>
<dbReference type="AlphaFoldDB" id="A0AAT9LH65"/>
<dbReference type="InterPro" id="IPR013785">
    <property type="entry name" value="Aldolase_TIM"/>
</dbReference>
<dbReference type="InterPro" id="IPR007197">
    <property type="entry name" value="rSAM"/>
</dbReference>
<proteinExistence type="predicted"/>
<dbReference type="PANTHER" id="PTHR43524">
    <property type="entry name" value="RADICAL SAM SUPERFAMILY PROTEIN"/>
    <property type="match status" value="1"/>
</dbReference>
<reference evidence="6" key="1">
    <citation type="submission" date="2020-10" db="EMBL/GenBank/DDBJ databases">
        <authorList>
            <person name="Kadnikov V."/>
            <person name="Beletsky A.V."/>
            <person name="Mardanov A.V."/>
            <person name="Karnachuk O.V."/>
            <person name="Ravin N.V."/>
        </authorList>
    </citation>
    <scope>NUCLEOTIDE SEQUENCE</scope>
    <source>
        <strain evidence="6">Bu02</strain>
    </source>
</reference>
<reference evidence="6" key="2">
    <citation type="journal article" date="2023" name="Biology">
        <title>Prokaryotic Life Associated with Coal-Fire Gas Vents Revealed by Metagenomics.</title>
        <authorList>
            <person name="Kadnikov V.V."/>
            <person name="Mardanov A.V."/>
            <person name="Beletsky A.V."/>
            <person name="Karnachuk O.V."/>
            <person name="Ravin N.V."/>
        </authorList>
    </citation>
    <scope>NUCLEOTIDE SEQUENCE</scope>
    <source>
        <strain evidence="6">Bu02</strain>
    </source>
</reference>
<organism evidence="6">
    <name type="scientific">Candidatus Fermentithermobacillus carboniphilus</name>
    <dbReference type="NCBI Taxonomy" id="3085328"/>
    <lineage>
        <taxon>Bacteria</taxon>
        <taxon>Bacillati</taxon>
        <taxon>Bacillota</taxon>
        <taxon>Candidatus Fermentithermobacillia</taxon>
        <taxon>Candidatus Fermentithermobacillales</taxon>
        <taxon>Candidatus Fermentithermobacillaceae</taxon>
        <taxon>Candidatus Fermentithermobacillus</taxon>
    </lineage>
</organism>
<evidence type="ECO:0000256" key="3">
    <source>
        <dbReference type="ARBA" id="ARBA00023004"/>
    </source>
</evidence>
<evidence type="ECO:0000256" key="4">
    <source>
        <dbReference type="ARBA" id="ARBA00023014"/>
    </source>
</evidence>
<evidence type="ECO:0000256" key="2">
    <source>
        <dbReference type="ARBA" id="ARBA00022723"/>
    </source>
</evidence>
<dbReference type="InterPro" id="IPR058240">
    <property type="entry name" value="rSAM_sf"/>
</dbReference>
<dbReference type="GO" id="GO:0046872">
    <property type="term" value="F:metal ion binding"/>
    <property type="evidence" value="ECO:0007669"/>
    <property type="project" value="UniProtKB-KW"/>
</dbReference>
<sequence>MAFESAKAMLGEAVLKQGLRYLASNPEKNLVNLVKWGEAVAREESHKKYARTWAEMFSDEKNNWRNFAIRLIRQTSPKVREKLGVNFFVNAGILYPARQREAEKKYGIHVPWALLIDPTGKCNLRCKGCWAAEYDRTQDMDYATLDRVLTEAEDLGIHFIVVSGGEPTVRMDDLISLASKHNESVFHVFTNGTLLTKEAAKKFAELGNVTFAISLEGFEESTDARRGKGVFQKIMAAMDNLREAGIVFGFSATYTRANTEEIASDRFIDLMIEKGCVLGWLFTYVPVGGGADLEYMATPEQRAYMYRQVQRWRKEKPIFVADFWNDGPAVGGCIAGGRNYFHINAMGDVEPCAFVHYANVNIKNTTLVEALKCPLFKAYQANQPFNENLMRPCPIIDNPEKLEKIVNETGAYPTQKNGVTATELCRPLYGYAEAWGKVADKIWAEMKESSLASSVAGDMGER</sequence>
<keyword evidence="3" id="KW-0408">Iron</keyword>
<protein>
    <submittedName>
        <fullName evidence="6">Radical SAM protein</fullName>
    </submittedName>
</protein>
<dbReference type="EMBL" id="CP062796">
    <property type="protein sequence ID" value="QUL99180.1"/>
    <property type="molecule type" value="Genomic_DNA"/>
</dbReference>
<gene>
    <name evidence="6" type="ORF">IMF26_03750</name>
</gene>
<dbReference type="SMART" id="SM00729">
    <property type="entry name" value="Elp3"/>
    <property type="match status" value="1"/>
</dbReference>
<dbReference type="Pfam" id="PF04055">
    <property type="entry name" value="Radical_SAM"/>
    <property type="match status" value="1"/>
</dbReference>
<keyword evidence="4" id="KW-0411">Iron-sulfur</keyword>
<dbReference type="SFLD" id="SFLDG01067">
    <property type="entry name" value="SPASM/twitch_domain_containing"/>
    <property type="match status" value="1"/>
</dbReference>
<dbReference type="PANTHER" id="PTHR43524:SF1">
    <property type="entry name" value="RADICAL SAM SUPERFAMILY PROTEIN"/>
    <property type="match status" value="1"/>
</dbReference>
<feature type="domain" description="Radical SAM core" evidence="5">
    <location>
        <begin position="106"/>
        <end position="316"/>
    </location>
</feature>
<dbReference type="SUPFAM" id="SSF102114">
    <property type="entry name" value="Radical SAM enzymes"/>
    <property type="match status" value="1"/>
</dbReference>
<evidence type="ECO:0000313" key="6">
    <source>
        <dbReference type="EMBL" id="QUL99180.1"/>
    </source>
</evidence>
<dbReference type="CDD" id="cd01335">
    <property type="entry name" value="Radical_SAM"/>
    <property type="match status" value="1"/>
</dbReference>
<evidence type="ECO:0000259" key="5">
    <source>
        <dbReference type="PROSITE" id="PS51918"/>
    </source>
</evidence>
<dbReference type="SFLD" id="SFLDG01386">
    <property type="entry name" value="main_SPASM_domain-containing"/>
    <property type="match status" value="1"/>
</dbReference>
<dbReference type="CDD" id="cd21128">
    <property type="entry name" value="SPASM_rSAM"/>
    <property type="match status" value="1"/>
</dbReference>
<name>A0AAT9LH65_9FIRM</name>
<dbReference type="SFLD" id="SFLDS00029">
    <property type="entry name" value="Radical_SAM"/>
    <property type="match status" value="1"/>
</dbReference>
<dbReference type="PROSITE" id="PS51918">
    <property type="entry name" value="RADICAL_SAM"/>
    <property type="match status" value="1"/>
</dbReference>
<accession>A0AAT9LH65</accession>
<dbReference type="InterPro" id="IPR006638">
    <property type="entry name" value="Elp3/MiaA/NifB-like_rSAM"/>
</dbReference>
<keyword evidence="1" id="KW-0949">S-adenosyl-L-methionine</keyword>
<dbReference type="GO" id="GO:0003824">
    <property type="term" value="F:catalytic activity"/>
    <property type="evidence" value="ECO:0007669"/>
    <property type="project" value="InterPro"/>
</dbReference>